<gene>
    <name evidence="1" type="ORF">KSP40_PGU014420</name>
</gene>
<dbReference type="PANTHER" id="PTHR36385:SF1">
    <property type="entry name" value="OS07G0562900 PROTEIN"/>
    <property type="match status" value="1"/>
</dbReference>
<evidence type="ECO:0000313" key="1">
    <source>
        <dbReference type="EMBL" id="KAK8968452.1"/>
    </source>
</evidence>
<accession>A0ABR2MX73</accession>
<sequence length="119" mass="13682">MSYGVSDLNQAAGCDLAEDVVGRQLKETIKSAVVWRLEWGMKKGRAMKRSKNLRRQKAVERAVSRAEMMKEKACRMKHKVLRIESAKYFSFEKAKRLPEHRLDPGRFVARTIESGGRSK</sequence>
<evidence type="ECO:0000313" key="2">
    <source>
        <dbReference type="Proteomes" id="UP001412067"/>
    </source>
</evidence>
<proteinExistence type="predicted"/>
<protein>
    <submittedName>
        <fullName evidence="1">Uncharacterized protein</fullName>
    </submittedName>
</protein>
<keyword evidence="2" id="KW-1185">Reference proteome</keyword>
<comment type="caution">
    <text evidence="1">The sequence shown here is derived from an EMBL/GenBank/DDBJ whole genome shotgun (WGS) entry which is preliminary data.</text>
</comment>
<organism evidence="1 2">
    <name type="scientific">Platanthera guangdongensis</name>
    <dbReference type="NCBI Taxonomy" id="2320717"/>
    <lineage>
        <taxon>Eukaryota</taxon>
        <taxon>Viridiplantae</taxon>
        <taxon>Streptophyta</taxon>
        <taxon>Embryophyta</taxon>
        <taxon>Tracheophyta</taxon>
        <taxon>Spermatophyta</taxon>
        <taxon>Magnoliopsida</taxon>
        <taxon>Liliopsida</taxon>
        <taxon>Asparagales</taxon>
        <taxon>Orchidaceae</taxon>
        <taxon>Orchidoideae</taxon>
        <taxon>Orchideae</taxon>
        <taxon>Orchidinae</taxon>
        <taxon>Platanthera</taxon>
    </lineage>
</organism>
<name>A0ABR2MX73_9ASPA</name>
<reference evidence="1 2" key="1">
    <citation type="journal article" date="2022" name="Nat. Plants">
        <title>Genomes of leafy and leafless Platanthera orchids illuminate the evolution of mycoheterotrophy.</title>
        <authorList>
            <person name="Li M.H."/>
            <person name="Liu K.W."/>
            <person name="Li Z."/>
            <person name="Lu H.C."/>
            <person name="Ye Q.L."/>
            <person name="Zhang D."/>
            <person name="Wang J.Y."/>
            <person name="Li Y.F."/>
            <person name="Zhong Z.M."/>
            <person name="Liu X."/>
            <person name="Yu X."/>
            <person name="Liu D.K."/>
            <person name="Tu X.D."/>
            <person name="Liu B."/>
            <person name="Hao Y."/>
            <person name="Liao X.Y."/>
            <person name="Jiang Y.T."/>
            <person name="Sun W.H."/>
            <person name="Chen J."/>
            <person name="Chen Y.Q."/>
            <person name="Ai Y."/>
            <person name="Zhai J.W."/>
            <person name="Wu S.S."/>
            <person name="Zhou Z."/>
            <person name="Hsiao Y.Y."/>
            <person name="Wu W.L."/>
            <person name="Chen Y.Y."/>
            <person name="Lin Y.F."/>
            <person name="Hsu J.L."/>
            <person name="Li C.Y."/>
            <person name="Wang Z.W."/>
            <person name="Zhao X."/>
            <person name="Zhong W.Y."/>
            <person name="Ma X.K."/>
            <person name="Ma L."/>
            <person name="Huang J."/>
            <person name="Chen G.Z."/>
            <person name="Huang M.Z."/>
            <person name="Huang L."/>
            <person name="Peng D.H."/>
            <person name="Luo Y.B."/>
            <person name="Zou S.Q."/>
            <person name="Chen S.P."/>
            <person name="Lan S."/>
            <person name="Tsai W.C."/>
            <person name="Van de Peer Y."/>
            <person name="Liu Z.J."/>
        </authorList>
    </citation>
    <scope>NUCLEOTIDE SEQUENCE [LARGE SCALE GENOMIC DNA]</scope>
    <source>
        <strain evidence="1">Lor288</strain>
    </source>
</reference>
<dbReference type="EMBL" id="JBBWWR010000004">
    <property type="protein sequence ID" value="KAK8968452.1"/>
    <property type="molecule type" value="Genomic_DNA"/>
</dbReference>
<dbReference type="PANTHER" id="PTHR36385">
    <property type="entry name" value="OS07G0562900 PROTEIN"/>
    <property type="match status" value="1"/>
</dbReference>
<dbReference type="Proteomes" id="UP001412067">
    <property type="component" value="Unassembled WGS sequence"/>
</dbReference>